<accession>A0A2G0Q3I6</accession>
<reference evidence="4 6" key="2">
    <citation type="journal article" date="2017" name="Nat. Microbiol.">
        <title>Natural product diversity associated with the nematode symbionts Photorhabdus and Xenorhabdus.</title>
        <authorList>
            <person name="Tobias N.J."/>
            <person name="Wolff H."/>
            <person name="Djahanschiri B."/>
            <person name="Grundmann F."/>
            <person name="Kronenwerth M."/>
            <person name="Shi Y.M."/>
            <person name="Simonyi S."/>
            <person name="Grun P."/>
            <person name="Shapiro-Ilan D."/>
            <person name="Pidot S.J."/>
            <person name="Stinear T.P."/>
            <person name="Ebersberger I."/>
            <person name="Bode H.B."/>
        </authorList>
    </citation>
    <scope>NUCLEOTIDE SEQUENCE [LARGE SCALE GENOMIC DNA]</scope>
    <source>
        <strain evidence="4 6">DSM 17903</strain>
    </source>
</reference>
<dbReference type="RefSeq" id="WP_069315735.1">
    <property type="nucleotide sequence ID" value="NZ_CAWNQJ010000013.1"/>
</dbReference>
<name>A0A2G0Q3I6_XENHO</name>
<dbReference type="Proteomes" id="UP000094600">
    <property type="component" value="Chromosome"/>
</dbReference>
<proteinExistence type="predicted"/>
<evidence type="ECO:0000313" key="3">
    <source>
        <dbReference type="EMBL" id="PHM52994.1"/>
    </source>
</evidence>
<dbReference type="KEGG" id="xho:A9255_05035"/>
<dbReference type="EMBL" id="NJAI01000007">
    <property type="protein sequence ID" value="PHM52994.1"/>
    <property type="molecule type" value="Genomic_DNA"/>
</dbReference>
<evidence type="ECO:0000313" key="5">
    <source>
        <dbReference type="Proteomes" id="UP000094600"/>
    </source>
</evidence>
<evidence type="ECO:0000313" key="6">
    <source>
        <dbReference type="Proteomes" id="UP000225433"/>
    </source>
</evidence>
<gene>
    <name evidence="1" type="ORF">A9255_05035</name>
    <name evidence="4" type="ORF">Xhom_03789</name>
    <name evidence="3" type="ORF">Xhom_03876</name>
    <name evidence="2" type="ORF">Xhom_04683</name>
</gene>
<dbReference type="Proteomes" id="UP000225433">
    <property type="component" value="Unassembled WGS sequence"/>
</dbReference>
<organism evidence="4 6">
    <name type="scientific">Xenorhabdus hominickii</name>
    <dbReference type="NCBI Taxonomy" id="351679"/>
    <lineage>
        <taxon>Bacteria</taxon>
        <taxon>Pseudomonadati</taxon>
        <taxon>Pseudomonadota</taxon>
        <taxon>Gammaproteobacteria</taxon>
        <taxon>Enterobacterales</taxon>
        <taxon>Morganellaceae</taxon>
        <taxon>Xenorhabdus</taxon>
    </lineage>
</organism>
<protein>
    <submittedName>
        <fullName evidence="4">Uncharacterized protein</fullName>
    </submittedName>
</protein>
<keyword evidence="5" id="KW-1185">Reference proteome</keyword>
<evidence type="ECO:0000313" key="4">
    <source>
        <dbReference type="EMBL" id="PHM53788.1"/>
    </source>
</evidence>
<dbReference type="STRING" id="351679.A9255_05035"/>
<sequence>MTQLTLLERKRKALVHAKLDSLQIKFGTHTEIIKVGKINYRLDLGEEILTQALIKFFEDELDNNPHKPHALINTYNCFITKNGNLTSKGEDFMTHLLEYVAQKTEPIK</sequence>
<evidence type="ECO:0000313" key="2">
    <source>
        <dbReference type="EMBL" id="PHM52034.1"/>
    </source>
</evidence>
<reference evidence="1 5" key="1">
    <citation type="submission" date="2016-06" db="EMBL/GenBank/DDBJ databases">
        <title>Bacterial characters and pathogenicity of Xenorhabdus hominickii from an entomopathogenic nematode, Steinernema monticolum.</title>
        <authorList>
            <person name="Park Y."/>
            <person name="Kim Y."/>
        </authorList>
    </citation>
    <scope>NUCLEOTIDE SEQUENCE [LARGE SCALE GENOMIC DNA]</scope>
    <source>
        <strain evidence="1 5">ANU1</strain>
    </source>
</reference>
<evidence type="ECO:0000313" key="1">
    <source>
        <dbReference type="EMBL" id="AOM39993.1"/>
    </source>
</evidence>
<dbReference type="EMBL" id="CP016176">
    <property type="protein sequence ID" value="AOM39993.1"/>
    <property type="molecule type" value="Genomic_DNA"/>
</dbReference>
<dbReference type="AlphaFoldDB" id="A0A2G0Q3I6"/>
<dbReference type="OrthoDB" id="6444938at2"/>
<dbReference type="EMBL" id="NJAI01000006">
    <property type="protein sequence ID" value="PHM53788.1"/>
    <property type="molecule type" value="Genomic_DNA"/>
</dbReference>
<dbReference type="EMBL" id="NJAI01000011">
    <property type="protein sequence ID" value="PHM52034.1"/>
    <property type="molecule type" value="Genomic_DNA"/>
</dbReference>